<proteinExistence type="predicted"/>
<dbReference type="InterPro" id="IPR013078">
    <property type="entry name" value="His_Pase_superF_clade-1"/>
</dbReference>
<dbReference type="SUPFAM" id="SSF53254">
    <property type="entry name" value="Phosphoglycerate mutase-like"/>
    <property type="match status" value="1"/>
</dbReference>
<dbReference type="PANTHER" id="PTHR47623:SF1">
    <property type="entry name" value="OS09G0287300 PROTEIN"/>
    <property type="match status" value="1"/>
</dbReference>
<gene>
    <name evidence="2" type="ORF">FF011L_43570</name>
</gene>
<dbReference type="Gene3D" id="3.40.50.1240">
    <property type="entry name" value="Phosphoglycerate mutase-like"/>
    <property type="match status" value="1"/>
</dbReference>
<organism evidence="2 3">
    <name type="scientific">Roseimaritima multifibrata</name>
    <dbReference type="NCBI Taxonomy" id="1930274"/>
    <lineage>
        <taxon>Bacteria</taxon>
        <taxon>Pseudomonadati</taxon>
        <taxon>Planctomycetota</taxon>
        <taxon>Planctomycetia</taxon>
        <taxon>Pirellulales</taxon>
        <taxon>Pirellulaceae</taxon>
        <taxon>Roseimaritima</taxon>
    </lineage>
</organism>
<feature type="binding site" evidence="1">
    <location>
        <position position="59"/>
    </location>
    <ligand>
        <name>substrate</name>
    </ligand>
</feature>
<accession>A0A517ML41</accession>
<dbReference type="PANTHER" id="PTHR47623">
    <property type="entry name" value="OS09G0287300 PROTEIN"/>
    <property type="match status" value="1"/>
</dbReference>
<dbReference type="SMART" id="SM00855">
    <property type="entry name" value="PGAM"/>
    <property type="match status" value="1"/>
</dbReference>
<keyword evidence="3" id="KW-1185">Reference proteome</keyword>
<sequence>MTKRLILMRHAKSDWGSPELGDHDRPLNARGEASAPKMAEWMQGHGYVPELVLCSTAVRTQQTIERMLPCWKSEVAVYPTRDLYLASPEDMLRTVRSDALDVDSVMVLAHNPGLEMLVERFSGTMLAFPTAAVAVFDCQIERWSELNASVDCECLVIQRPKGL</sequence>
<name>A0A517ML41_9BACT</name>
<evidence type="ECO:0000256" key="1">
    <source>
        <dbReference type="PIRSR" id="PIRSR613078-2"/>
    </source>
</evidence>
<dbReference type="KEGG" id="rml:FF011L_43570"/>
<dbReference type="RefSeq" id="WP_246109536.1">
    <property type="nucleotide sequence ID" value="NZ_CP036262.1"/>
</dbReference>
<evidence type="ECO:0000313" key="3">
    <source>
        <dbReference type="Proteomes" id="UP000320672"/>
    </source>
</evidence>
<reference evidence="2 3" key="1">
    <citation type="submission" date="2019-02" db="EMBL/GenBank/DDBJ databases">
        <title>Deep-cultivation of Planctomycetes and their phenomic and genomic characterization uncovers novel biology.</title>
        <authorList>
            <person name="Wiegand S."/>
            <person name="Jogler M."/>
            <person name="Boedeker C."/>
            <person name="Pinto D."/>
            <person name="Vollmers J."/>
            <person name="Rivas-Marin E."/>
            <person name="Kohn T."/>
            <person name="Peeters S.H."/>
            <person name="Heuer A."/>
            <person name="Rast P."/>
            <person name="Oberbeckmann S."/>
            <person name="Bunk B."/>
            <person name="Jeske O."/>
            <person name="Meyerdierks A."/>
            <person name="Storesund J.E."/>
            <person name="Kallscheuer N."/>
            <person name="Luecker S."/>
            <person name="Lage O.M."/>
            <person name="Pohl T."/>
            <person name="Merkel B.J."/>
            <person name="Hornburger P."/>
            <person name="Mueller R.-W."/>
            <person name="Bruemmer F."/>
            <person name="Labrenz M."/>
            <person name="Spormann A.M."/>
            <person name="Op den Camp H."/>
            <person name="Overmann J."/>
            <person name="Amann R."/>
            <person name="Jetten M.S.M."/>
            <person name="Mascher T."/>
            <person name="Medema M.H."/>
            <person name="Devos D.P."/>
            <person name="Kaster A.-K."/>
            <person name="Ovreas L."/>
            <person name="Rohde M."/>
            <person name="Galperin M.Y."/>
            <person name="Jogler C."/>
        </authorList>
    </citation>
    <scope>NUCLEOTIDE SEQUENCE [LARGE SCALE GENOMIC DNA]</scope>
    <source>
        <strain evidence="2 3">FF011L</strain>
    </source>
</reference>
<dbReference type="Proteomes" id="UP000320672">
    <property type="component" value="Chromosome"/>
</dbReference>
<dbReference type="CDD" id="cd07067">
    <property type="entry name" value="HP_PGM_like"/>
    <property type="match status" value="1"/>
</dbReference>
<evidence type="ECO:0000313" key="2">
    <source>
        <dbReference type="EMBL" id="QDS95560.1"/>
    </source>
</evidence>
<dbReference type="InterPro" id="IPR029033">
    <property type="entry name" value="His_PPase_superfam"/>
</dbReference>
<dbReference type="Pfam" id="PF00300">
    <property type="entry name" value="His_Phos_1"/>
    <property type="match status" value="1"/>
</dbReference>
<protein>
    <submittedName>
        <fullName evidence="2">Phosphohistidine phosphatase</fullName>
    </submittedName>
</protein>
<dbReference type="EMBL" id="CP036262">
    <property type="protein sequence ID" value="QDS95560.1"/>
    <property type="molecule type" value="Genomic_DNA"/>
</dbReference>
<dbReference type="AlphaFoldDB" id="A0A517ML41"/>